<gene>
    <name evidence="1" type="ORF">SAMN05192534_11437</name>
</gene>
<keyword evidence="2" id="KW-1185">Reference proteome</keyword>
<dbReference type="OrthoDB" id="8281890at2"/>
<dbReference type="RefSeq" id="WP_091274070.1">
    <property type="nucleotide sequence ID" value="NZ_FNDK01000014.1"/>
</dbReference>
<evidence type="ECO:0000313" key="2">
    <source>
        <dbReference type="Proteomes" id="UP000199163"/>
    </source>
</evidence>
<name>A0A1G8G4R3_9BACI</name>
<sequence length="190" mass="22246">MTIICVESAKAMEKTNAALELRDKYGAYVITDEHKKLSSGISSWQSECSRQMKRWKLAEEKEKIYPLVVLNGDLYQSFIQASENIQQAKEVRDMFLYALMNKKIGFPDRHFYLSIHHSTLLKREKNTVFYTKKQRFYTRLPSAVSIQTRNTRAAAQAIIKHLPSGPWNRYDQKHLDQLRQLSVQLAVEYK</sequence>
<proteinExistence type="predicted"/>
<dbReference type="AlphaFoldDB" id="A0A1G8G4R3"/>
<reference evidence="1 2" key="1">
    <citation type="submission" date="2016-10" db="EMBL/GenBank/DDBJ databases">
        <authorList>
            <person name="de Groot N.N."/>
        </authorList>
    </citation>
    <scope>NUCLEOTIDE SEQUENCE [LARGE SCALE GENOMIC DNA]</scope>
    <source>
        <strain evidence="1 2">DSM 21632</strain>
    </source>
</reference>
<evidence type="ECO:0000313" key="1">
    <source>
        <dbReference type="EMBL" id="SDH89327.1"/>
    </source>
</evidence>
<dbReference type="STRING" id="568899.SAMN05192534_11437"/>
<protein>
    <submittedName>
        <fullName evidence="1">Uncharacterized protein</fullName>
    </submittedName>
</protein>
<dbReference type="EMBL" id="FNDK01000014">
    <property type="protein sequence ID" value="SDH89327.1"/>
    <property type="molecule type" value="Genomic_DNA"/>
</dbReference>
<dbReference type="Proteomes" id="UP000199163">
    <property type="component" value="Unassembled WGS sequence"/>
</dbReference>
<organism evidence="1 2">
    <name type="scientific">Alteribacillus persepolensis</name>
    <dbReference type="NCBI Taxonomy" id="568899"/>
    <lineage>
        <taxon>Bacteria</taxon>
        <taxon>Bacillati</taxon>
        <taxon>Bacillota</taxon>
        <taxon>Bacilli</taxon>
        <taxon>Bacillales</taxon>
        <taxon>Bacillaceae</taxon>
        <taxon>Alteribacillus</taxon>
    </lineage>
</organism>
<accession>A0A1G8G4R3</accession>